<dbReference type="InterPro" id="IPR029038">
    <property type="entry name" value="MetRS_Zn"/>
</dbReference>
<comment type="similarity">
    <text evidence="3 12">Belongs to the class-I aminoacyl-tRNA synthetase family. MetG type 1 subfamily.</text>
</comment>
<evidence type="ECO:0000256" key="12">
    <source>
        <dbReference type="HAMAP-Rule" id="MF_00098"/>
    </source>
</evidence>
<proteinExistence type="inferred from homology"/>
<feature type="short sequence motif" description="'HIGH' region" evidence="12">
    <location>
        <begin position="11"/>
        <end position="21"/>
    </location>
</feature>
<feature type="domain" description="Methionyl-tRNA synthetase anticodon-binding" evidence="14">
    <location>
        <begin position="427"/>
        <end position="594"/>
    </location>
</feature>
<evidence type="ECO:0000256" key="1">
    <source>
        <dbReference type="ARBA" id="ARBA00003314"/>
    </source>
</evidence>
<feature type="binding site" evidence="12">
    <location>
        <position position="150"/>
    </location>
    <ligand>
        <name>Zn(2+)</name>
        <dbReference type="ChEBI" id="CHEBI:29105"/>
    </ligand>
</feature>
<dbReference type="FunFam" id="2.20.28.20:FF:000001">
    <property type="entry name" value="Methionine--tRNA ligase"/>
    <property type="match status" value="1"/>
</dbReference>
<dbReference type="GO" id="GO:0046872">
    <property type="term" value="F:metal ion binding"/>
    <property type="evidence" value="ECO:0007669"/>
    <property type="project" value="UniProtKB-KW"/>
</dbReference>
<keyword evidence="10 12" id="KW-0030">Aminoacyl-tRNA synthetase</keyword>
<evidence type="ECO:0000256" key="7">
    <source>
        <dbReference type="ARBA" id="ARBA00022833"/>
    </source>
</evidence>
<evidence type="ECO:0000256" key="9">
    <source>
        <dbReference type="ARBA" id="ARBA00022917"/>
    </source>
</evidence>
<dbReference type="CDD" id="cd00814">
    <property type="entry name" value="MetRS_core"/>
    <property type="match status" value="1"/>
</dbReference>
<dbReference type="SUPFAM" id="SSF47323">
    <property type="entry name" value="Anticodon-binding domain of a subclass of class I aminoacyl-tRNA synthetases"/>
    <property type="match status" value="1"/>
</dbReference>
<dbReference type="InterPro" id="IPR023458">
    <property type="entry name" value="Met-tRNA_ligase_1"/>
</dbReference>
<name>A0A6N4R9S8_BLAVI</name>
<feature type="binding site" evidence="12">
    <location>
        <position position="147"/>
    </location>
    <ligand>
        <name>Zn(2+)</name>
        <dbReference type="ChEBI" id="CHEBI:29105"/>
    </ligand>
</feature>
<evidence type="ECO:0000256" key="8">
    <source>
        <dbReference type="ARBA" id="ARBA00022840"/>
    </source>
</evidence>
<dbReference type="NCBIfam" id="TIGR00398">
    <property type="entry name" value="metG"/>
    <property type="match status" value="1"/>
</dbReference>
<dbReference type="AlphaFoldDB" id="A0A6N4R9S8"/>
<dbReference type="GO" id="GO:0005524">
    <property type="term" value="F:ATP binding"/>
    <property type="evidence" value="ECO:0007669"/>
    <property type="project" value="UniProtKB-UniRule"/>
</dbReference>
<gene>
    <name evidence="12 15" type="primary">metG</name>
    <name evidence="15" type="ORF">DI628_08080</name>
</gene>
<feature type="binding site" evidence="12">
    <location>
        <position position="160"/>
    </location>
    <ligand>
        <name>Zn(2+)</name>
        <dbReference type="ChEBI" id="CHEBI:29105"/>
    </ligand>
</feature>
<evidence type="ECO:0000256" key="4">
    <source>
        <dbReference type="ARBA" id="ARBA00022490"/>
    </source>
</evidence>
<evidence type="ECO:0000259" key="13">
    <source>
        <dbReference type="Pfam" id="PF09334"/>
    </source>
</evidence>
<feature type="binding site" evidence="12">
    <location>
        <position position="163"/>
    </location>
    <ligand>
        <name>Zn(2+)</name>
        <dbReference type="ChEBI" id="CHEBI:29105"/>
    </ligand>
</feature>
<comment type="cofactor">
    <cofactor evidence="12">
        <name>Zn(2+)</name>
        <dbReference type="ChEBI" id="CHEBI:29105"/>
    </cofactor>
    <text evidence="12">Binds 1 zinc ion per subunit.</text>
</comment>
<dbReference type="Pfam" id="PF09334">
    <property type="entry name" value="tRNA-synt_1g"/>
    <property type="match status" value="1"/>
</dbReference>
<dbReference type="PANTHER" id="PTHR45765:SF1">
    <property type="entry name" value="METHIONINE--TRNA LIGASE, CYTOPLASMIC"/>
    <property type="match status" value="1"/>
</dbReference>
<keyword evidence="6 12" id="KW-0547">Nucleotide-binding</keyword>
<evidence type="ECO:0000256" key="5">
    <source>
        <dbReference type="ARBA" id="ARBA00022598"/>
    </source>
</evidence>
<accession>A0A6N4R9S8</accession>
<dbReference type="GO" id="GO:0004825">
    <property type="term" value="F:methionine-tRNA ligase activity"/>
    <property type="evidence" value="ECO:0007669"/>
    <property type="project" value="UniProtKB-UniRule"/>
</dbReference>
<dbReference type="Gene3D" id="2.20.28.20">
    <property type="entry name" value="Methionyl-tRNA synthetase, Zn-domain"/>
    <property type="match status" value="1"/>
</dbReference>
<dbReference type="GO" id="GO:0017101">
    <property type="term" value="C:aminoacyl-tRNA synthetase multienzyme complex"/>
    <property type="evidence" value="ECO:0007669"/>
    <property type="project" value="TreeGrafter"/>
</dbReference>
<dbReference type="PANTHER" id="PTHR45765">
    <property type="entry name" value="METHIONINE--TRNA LIGASE"/>
    <property type="match status" value="1"/>
</dbReference>
<keyword evidence="9 12" id="KW-0648">Protein biosynthesis</keyword>
<dbReference type="InterPro" id="IPR014729">
    <property type="entry name" value="Rossmann-like_a/b/a_fold"/>
</dbReference>
<dbReference type="CDD" id="cd07957">
    <property type="entry name" value="Anticodon_Ia_Met"/>
    <property type="match status" value="1"/>
</dbReference>
<dbReference type="Proteomes" id="UP000320948">
    <property type="component" value="Unassembled WGS sequence"/>
</dbReference>
<feature type="domain" description="Methionyl/Leucyl tRNA synthetase" evidence="13">
    <location>
        <begin position="4"/>
        <end position="413"/>
    </location>
</feature>
<dbReference type="InterPro" id="IPR014758">
    <property type="entry name" value="Met-tRNA_synth"/>
</dbReference>
<protein>
    <recommendedName>
        <fullName evidence="12">Methionine--tRNA ligase</fullName>
        <ecNumber evidence="12">6.1.1.10</ecNumber>
    </recommendedName>
    <alternativeName>
        <fullName evidence="12">Methionyl-tRNA synthetase</fullName>
        <shortName evidence="12">MetRS</shortName>
    </alternativeName>
</protein>
<feature type="short sequence motif" description="'KMSKS' region" evidence="12">
    <location>
        <begin position="344"/>
        <end position="348"/>
    </location>
</feature>
<dbReference type="SUPFAM" id="SSF52374">
    <property type="entry name" value="Nucleotidylyl transferase"/>
    <property type="match status" value="1"/>
</dbReference>
<dbReference type="GO" id="GO:0005829">
    <property type="term" value="C:cytosol"/>
    <property type="evidence" value="ECO:0007669"/>
    <property type="project" value="TreeGrafter"/>
</dbReference>
<dbReference type="GO" id="GO:0006431">
    <property type="term" value="P:methionyl-tRNA aminoacylation"/>
    <property type="evidence" value="ECO:0007669"/>
    <property type="project" value="UniProtKB-UniRule"/>
</dbReference>
<comment type="subcellular location">
    <subcellularLocation>
        <location evidence="2 12">Cytoplasm</location>
    </subcellularLocation>
</comment>
<sequence length="596" mass="67561">MKKHLITSAIPYVNGVKHLGNLVGSMLPADVYSRFRRQLGQLDGSATLFICGTDDHGTPVEIAAQKENTPVADFVKHWHDFQADIYTRFGLSFDHFGSSSSPQNRVLTQHFAQKLKDAGLIDVRTQTMLYSKADGRFLPDRYVEGECPKCHFGKARGDQCDNCGSVLDPTDLINPYSSISGSRDLELKDSKHLYLKQSQLVDKLRTWIDAQDWPNLSKSIAYKWLDEGLEDRGITRDIKWGVPVPPEVFGDDFADKVFYVWFDAPIAYIAATKEWADKQGLDDSAWRDDWWFGNPDVEYTEFMGKDNVYFHTLSFPATLIGSGEPWKKVDTLKSFNWLTYYGGKFSTSMGVGIFTDTALELLENIDNGPDYWRYYLIARTPESDDSAFMWPDFQAVVNKDLADVLGNFINRTLQFTHKNFGTSVPASSGTYTEADQACAKRLNDILVRYTTHMERAEMRKSQEALRELWVAGNEYLAEQEPWKVIKTDKDRAATILNLAIHMIVLYARAMAPICPFSAAKIMALFPELEAPTSMVPAAKGMPAHINTPWAWPRSLQDFHGTLPQLTTFTLPEGVLFPKIADEQIAEWEQRFGNQKI</sequence>
<dbReference type="EC" id="6.1.1.10" evidence="12"/>
<organism evidence="15 16">
    <name type="scientific">Blastochloris viridis</name>
    <name type="common">Rhodopseudomonas viridis</name>
    <dbReference type="NCBI Taxonomy" id="1079"/>
    <lineage>
        <taxon>Bacteria</taxon>
        <taxon>Pseudomonadati</taxon>
        <taxon>Pseudomonadota</taxon>
        <taxon>Alphaproteobacteria</taxon>
        <taxon>Hyphomicrobiales</taxon>
        <taxon>Blastochloridaceae</taxon>
        <taxon>Blastochloris</taxon>
    </lineage>
</organism>
<dbReference type="SUPFAM" id="SSF57770">
    <property type="entry name" value="Methionyl-tRNA synthetase (MetRS), Zn-domain"/>
    <property type="match status" value="1"/>
</dbReference>
<dbReference type="Pfam" id="PF19303">
    <property type="entry name" value="Anticodon_3"/>
    <property type="match status" value="1"/>
</dbReference>
<evidence type="ECO:0000256" key="11">
    <source>
        <dbReference type="ARBA" id="ARBA00047364"/>
    </source>
</evidence>
<dbReference type="HAMAP" id="MF_00098">
    <property type="entry name" value="Met_tRNA_synth_type1"/>
    <property type="match status" value="1"/>
</dbReference>
<comment type="subunit">
    <text evidence="12">Monomer.</text>
</comment>
<keyword evidence="7 12" id="KW-0862">Zinc</keyword>
<dbReference type="InterPro" id="IPR015413">
    <property type="entry name" value="Methionyl/Leucyl_tRNA_Synth"/>
</dbReference>
<evidence type="ECO:0000256" key="2">
    <source>
        <dbReference type="ARBA" id="ARBA00004496"/>
    </source>
</evidence>
<dbReference type="Gene3D" id="3.40.50.620">
    <property type="entry name" value="HUPs"/>
    <property type="match status" value="1"/>
</dbReference>
<evidence type="ECO:0000259" key="14">
    <source>
        <dbReference type="Pfam" id="PF19303"/>
    </source>
</evidence>
<keyword evidence="8 12" id="KW-0067">ATP-binding</keyword>
<evidence type="ECO:0000256" key="3">
    <source>
        <dbReference type="ARBA" id="ARBA00008258"/>
    </source>
</evidence>
<evidence type="ECO:0000256" key="6">
    <source>
        <dbReference type="ARBA" id="ARBA00022741"/>
    </source>
</evidence>
<dbReference type="EMBL" id="VAFM01000002">
    <property type="protein sequence ID" value="TKW60837.1"/>
    <property type="molecule type" value="Genomic_DNA"/>
</dbReference>
<feature type="binding site" evidence="12">
    <location>
        <position position="347"/>
    </location>
    <ligand>
        <name>ATP</name>
        <dbReference type="ChEBI" id="CHEBI:30616"/>
    </ligand>
</feature>
<dbReference type="InterPro" id="IPR009080">
    <property type="entry name" value="tRNAsynth_Ia_anticodon-bd"/>
</dbReference>
<evidence type="ECO:0000256" key="10">
    <source>
        <dbReference type="ARBA" id="ARBA00023146"/>
    </source>
</evidence>
<comment type="catalytic activity">
    <reaction evidence="11 12">
        <text>tRNA(Met) + L-methionine + ATP = L-methionyl-tRNA(Met) + AMP + diphosphate</text>
        <dbReference type="Rhea" id="RHEA:13481"/>
        <dbReference type="Rhea" id="RHEA-COMP:9667"/>
        <dbReference type="Rhea" id="RHEA-COMP:9698"/>
        <dbReference type="ChEBI" id="CHEBI:30616"/>
        <dbReference type="ChEBI" id="CHEBI:33019"/>
        <dbReference type="ChEBI" id="CHEBI:57844"/>
        <dbReference type="ChEBI" id="CHEBI:78442"/>
        <dbReference type="ChEBI" id="CHEBI:78530"/>
        <dbReference type="ChEBI" id="CHEBI:456215"/>
        <dbReference type="EC" id="6.1.1.10"/>
    </reaction>
</comment>
<dbReference type="PRINTS" id="PR01041">
    <property type="entry name" value="TRNASYNTHMET"/>
</dbReference>
<comment type="caution">
    <text evidence="15">The sequence shown here is derived from an EMBL/GenBank/DDBJ whole genome shotgun (WGS) entry which is preliminary data.</text>
</comment>
<dbReference type="InterPro" id="IPR033911">
    <property type="entry name" value="MetRS_core"/>
</dbReference>
<keyword evidence="5 12" id="KW-0436">Ligase</keyword>
<comment type="function">
    <text evidence="1 12">Is required not only for elongation of protein synthesis but also for the initiation of all mRNA translation through initiator tRNA(fMet) aminoacylation.</text>
</comment>
<evidence type="ECO:0000313" key="16">
    <source>
        <dbReference type="Proteomes" id="UP000320948"/>
    </source>
</evidence>
<keyword evidence="4 12" id="KW-0963">Cytoplasm</keyword>
<dbReference type="Gene3D" id="1.10.730.10">
    <property type="entry name" value="Isoleucyl-tRNA Synthetase, Domain 1"/>
    <property type="match status" value="1"/>
</dbReference>
<dbReference type="InterPro" id="IPR041872">
    <property type="entry name" value="Anticodon_Met"/>
</dbReference>
<evidence type="ECO:0000313" key="15">
    <source>
        <dbReference type="EMBL" id="TKW60837.1"/>
    </source>
</evidence>
<keyword evidence="12" id="KW-0479">Metal-binding</keyword>
<reference evidence="15 16" key="1">
    <citation type="journal article" date="2017" name="Nat. Commun.">
        <title>In situ click chemistry generation of cyclooxygenase-2 inhibitors.</title>
        <authorList>
            <person name="Bhardwaj A."/>
            <person name="Kaur J."/>
            <person name="Wuest M."/>
            <person name="Wuest F."/>
        </authorList>
    </citation>
    <scope>NUCLEOTIDE SEQUENCE [LARGE SCALE GENOMIC DNA]</scope>
    <source>
        <strain evidence="15">S2_018_000_R2_106</strain>
    </source>
</reference>